<protein>
    <submittedName>
        <fullName evidence="3">Uncharacterized protein</fullName>
    </submittedName>
</protein>
<evidence type="ECO:0000256" key="1">
    <source>
        <dbReference type="SAM" id="Phobius"/>
    </source>
</evidence>
<dbReference type="InterPro" id="IPR032675">
    <property type="entry name" value="LRR_dom_sf"/>
</dbReference>
<dbReference type="Gene3D" id="3.80.10.10">
    <property type="entry name" value="Ribonuclease Inhibitor"/>
    <property type="match status" value="1"/>
</dbReference>
<proteinExistence type="predicted"/>
<keyword evidence="1" id="KW-0812">Transmembrane</keyword>
<keyword evidence="1" id="KW-0472">Membrane</keyword>
<reference evidence="3" key="1">
    <citation type="submission" date="2022-11" db="UniProtKB">
        <authorList>
            <consortium name="WormBaseParasite"/>
        </authorList>
    </citation>
    <scope>IDENTIFICATION</scope>
</reference>
<keyword evidence="1" id="KW-1133">Transmembrane helix</keyword>
<evidence type="ECO:0000313" key="2">
    <source>
        <dbReference type="Proteomes" id="UP000887574"/>
    </source>
</evidence>
<dbReference type="SUPFAM" id="SSF52047">
    <property type="entry name" value="RNI-like"/>
    <property type="match status" value="1"/>
</dbReference>
<dbReference type="Proteomes" id="UP000887574">
    <property type="component" value="Unplaced"/>
</dbReference>
<dbReference type="WBParaSite" id="jg9732">
    <property type="protein sequence ID" value="jg9732"/>
    <property type="gene ID" value="jg9732"/>
</dbReference>
<dbReference type="Pfam" id="PF06918">
    <property type="entry name" value="DUF1280"/>
    <property type="match status" value="1"/>
</dbReference>
<sequence length="749" mass="85991">MEKAEKVIWIHHLPFALQIYQTPCCCKYSRMSFWQRVSVLERVNRQWSELSKLVGHSEDEFRVISEDIFSSNPKWKAIGQKFFVLPDEYFPYYKVPLQVFEWLFARCGGAVQELKPQLLVVSGGETLFADHILDMLPNLRHIMLPKHMQTDSAWTAIVRHVPKLRSFAIPSLNDNQQRHRIEIGLNMVLNECHQLEYLLRCLSLEIDTNCDQHLVEAAKRWHNLKALSLFGTMKNEKLPEISKVVESVFMDYVLPVLAEMPRLVSLDINHLELNTEQIVSNTEKVSTYNRACRTLFARMIKIARLQHFSTCADLGVKLTCEALVNCKKKDNAETLRILINAGFADDPEDIGAYKRLKGYFCMTEPRSEVLQRIRVEDLYDCSVPTWSSLLSNTIGEKEARFFNSVQCDLNLQYIDRDFLASNHEVEDLAKKFGSELDIGAIYSQGKPILWIKNAKKVIESRLLRLHQSKQLQLDGKYGEKIFLFLVGDKGGSSTKIAVGIANENAAGEERTLDKIKESSKKYQEEFIKELKPAEKTALNRSCKSITKAPLVKINVNCVVPSPLHIILGLGQDLLNLVQKEAKTLGVEEQLEDRQMTDVFWLIVFITFLAGFIWLGYFSKNVADVSRFFYAMDSFGNKCGVKNPRVFYYYHQVRIGEIPYSGSNVQDKWYSFPLDMSQPSKSAWICVNECPTEQYSKWEQLESHLEHVTEPQSLCFYDFDLASRNISYLDSSNIGPCPIAPVYMSKPSPL</sequence>
<evidence type="ECO:0000313" key="3">
    <source>
        <dbReference type="WBParaSite" id="jg9732"/>
    </source>
</evidence>
<keyword evidence="2" id="KW-1185">Reference proteome</keyword>
<name>A0A915ETS4_9BILA</name>
<feature type="transmembrane region" description="Helical" evidence="1">
    <location>
        <begin position="598"/>
        <end position="617"/>
    </location>
</feature>
<organism evidence="2 3">
    <name type="scientific">Ditylenchus dipsaci</name>
    <dbReference type="NCBI Taxonomy" id="166011"/>
    <lineage>
        <taxon>Eukaryota</taxon>
        <taxon>Metazoa</taxon>
        <taxon>Ecdysozoa</taxon>
        <taxon>Nematoda</taxon>
        <taxon>Chromadorea</taxon>
        <taxon>Rhabditida</taxon>
        <taxon>Tylenchina</taxon>
        <taxon>Tylenchomorpha</taxon>
        <taxon>Sphaerularioidea</taxon>
        <taxon>Anguinidae</taxon>
        <taxon>Anguininae</taxon>
        <taxon>Ditylenchus</taxon>
    </lineage>
</organism>
<dbReference type="InterPro" id="IPR009689">
    <property type="entry name" value="DUF1280"/>
</dbReference>
<accession>A0A915ETS4</accession>
<dbReference type="AlphaFoldDB" id="A0A915ETS4"/>